<feature type="compositionally biased region" description="Low complexity" evidence="1">
    <location>
        <begin position="9"/>
        <end position="22"/>
    </location>
</feature>
<accession>A0A5M9J4A7</accession>
<comment type="caution">
    <text evidence="2">The sequence shown here is derived from an EMBL/GenBank/DDBJ whole genome shotgun (WGS) entry which is preliminary data.</text>
</comment>
<sequence length="81" mass="8552">MSIKSHPNSSGAAAADSEASASASAECQTEYTKLKLEHNSTPRCHHQVYLFLHPIIAITPLAVNPDGQSPNVSMPSLALLP</sequence>
<feature type="region of interest" description="Disordered" evidence="1">
    <location>
        <begin position="1"/>
        <end position="22"/>
    </location>
</feature>
<proteinExistence type="predicted"/>
<name>A0A5M9J4A7_MONFR</name>
<protein>
    <submittedName>
        <fullName evidence="2">Uncharacterized protein</fullName>
    </submittedName>
</protein>
<dbReference type="AlphaFoldDB" id="A0A5M9J4A7"/>
<gene>
    <name evidence="2" type="ORF">EYC84_012015</name>
</gene>
<evidence type="ECO:0000313" key="2">
    <source>
        <dbReference type="EMBL" id="KAA8564018.1"/>
    </source>
</evidence>
<dbReference type="Proteomes" id="UP000322873">
    <property type="component" value="Unassembled WGS sequence"/>
</dbReference>
<reference evidence="2 3" key="1">
    <citation type="submission" date="2019-06" db="EMBL/GenBank/DDBJ databases">
        <title>Genome Sequence of the Brown Rot Fungal Pathogen Monilinia fructicola.</title>
        <authorList>
            <person name="De Miccolis Angelini R.M."/>
            <person name="Landi L."/>
            <person name="Abate D."/>
            <person name="Pollastro S."/>
            <person name="Romanazzi G."/>
            <person name="Faretra F."/>
        </authorList>
    </citation>
    <scope>NUCLEOTIDE SEQUENCE [LARGE SCALE GENOMIC DNA]</scope>
    <source>
        <strain evidence="2 3">Mfrc123</strain>
    </source>
</reference>
<evidence type="ECO:0000256" key="1">
    <source>
        <dbReference type="SAM" id="MobiDB-lite"/>
    </source>
</evidence>
<evidence type="ECO:0000313" key="3">
    <source>
        <dbReference type="Proteomes" id="UP000322873"/>
    </source>
</evidence>
<keyword evidence="3" id="KW-1185">Reference proteome</keyword>
<dbReference type="EMBL" id="VICG01000016">
    <property type="protein sequence ID" value="KAA8564018.1"/>
    <property type="molecule type" value="Genomic_DNA"/>
</dbReference>
<organism evidence="2 3">
    <name type="scientific">Monilinia fructicola</name>
    <name type="common">Brown rot fungus</name>
    <name type="synonym">Ciboria fructicola</name>
    <dbReference type="NCBI Taxonomy" id="38448"/>
    <lineage>
        <taxon>Eukaryota</taxon>
        <taxon>Fungi</taxon>
        <taxon>Dikarya</taxon>
        <taxon>Ascomycota</taxon>
        <taxon>Pezizomycotina</taxon>
        <taxon>Leotiomycetes</taxon>
        <taxon>Helotiales</taxon>
        <taxon>Sclerotiniaceae</taxon>
        <taxon>Monilinia</taxon>
    </lineage>
</organism>